<keyword evidence="3" id="KW-1185">Reference proteome</keyword>
<accession>A0A0G4GGA6</accession>
<evidence type="ECO:0000256" key="1">
    <source>
        <dbReference type="SAM" id="MobiDB-lite"/>
    </source>
</evidence>
<dbReference type="VEuPathDB" id="CryptoDB:Vbra_17752"/>
<dbReference type="AlphaFoldDB" id="A0A0G4GGA6"/>
<sequence length="352" mass="38330">MSQRGEPASAAFAAAAAAAAPVPQGQPVYRQVGRYLYEDDRLIYRVSREGEHVPYASYEDDPFAALLGEDEGGWTPGRQRILMRYVSVAFQCLTRPISEVFPFLGTSHVDATLPGRRTPLTPVTPPESRPRLARSPADLERWRLADERLAREEARQRERQLQPAGASRGGGPSRPFTPTPTTMHTQVASEWAAEMGTPIAEYCTERHQPPRTHARTTPVFRLVTKDSGSLINTITSASTAAAAAAALRGGRQQPFLKQEGDVLLTEDGRLFAKMFSNAPIAEAASYRSTRGPGAMAALAVAASASPPRSGVGIYVPTPSDGLVTPPMPRTPPELATECERSRRYRELTEEHE</sequence>
<proteinExistence type="predicted"/>
<reference evidence="2 3" key="1">
    <citation type="submission" date="2014-11" db="EMBL/GenBank/DDBJ databases">
        <authorList>
            <person name="Zhu J."/>
            <person name="Qi W."/>
            <person name="Song R."/>
        </authorList>
    </citation>
    <scope>NUCLEOTIDE SEQUENCE [LARGE SCALE GENOMIC DNA]</scope>
</reference>
<dbReference type="EMBL" id="CDMY01000656">
    <property type="protein sequence ID" value="CEM28652.1"/>
    <property type="molecule type" value="Genomic_DNA"/>
</dbReference>
<evidence type="ECO:0000313" key="3">
    <source>
        <dbReference type="Proteomes" id="UP000041254"/>
    </source>
</evidence>
<feature type="compositionally biased region" description="Basic and acidic residues" evidence="1">
    <location>
        <begin position="337"/>
        <end position="352"/>
    </location>
</feature>
<dbReference type="Proteomes" id="UP000041254">
    <property type="component" value="Unassembled WGS sequence"/>
</dbReference>
<gene>
    <name evidence="2" type="ORF">Vbra_17752</name>
</gene>
<dbReference type="InParanoid" id="A0A0G4GGA6"/>
<name>A0A0G4GGA6_VITBC</name>
<organism evidence="2 3">
    <name type="scientific">Vitrella brassicaformis (strain CCMP3155)</name>
    <dbReference type="NCBI Taxonomy" id="1169540"/>
    <lineage>
        <taxon>Eukaryota</taxon>
        <taxon>Sar</taxon>
        <taxon>Alveolata</taxon>
        <taxon>Colpodellida</taxon>
        <taxon>Vitrellaceae</taxon>
        <taxon>Vitrella</taxon>
    </lineage>
</organism>
<evidence type="ECO:0000313" key="2">
    <source>
        <dbReference type="EMBL" id="CEM28652.1"/>
    </source>
</evidence>
<feature type="region of interest" description="Disordered" evidence="1">
    <location>
        <begin position="315"/>
        <end position="352"/>
    </location>
</feature>
<protein>
    <submittedName>
        <fullName evidence="2">Uncharacterized protein</fullName>
    </submittedName>
</protein>
<feature type="region of interest" description="Disordered" evidence="1">
    <location>
        <begin position="152"/>
        <end position="184"/>
    </location>
</feature>
<feature type="region of interest" description="Disordered" evidence="1">
    <location>
        <begin position="111"/>
        <end position="138"/>
    </location>
</feature>